<gene>
    <name evidence="1" type="ORF">RD2015_3565</name>
</gene>
<reference evidence="1 2" key="1">
    <citation type="submission" date="2015-12" db="EMBL/GenBank/DDBJ databases">
        <title>Complete genome of Roseateles depolymerans KCTC 42856.</title>
        <authorList>
            <person name="Kim K.M."/>
        </authorList>
    </citation>
    <scope>NUCLEOTIDE SEQUENCE [LARGE SCALE GENOMIC DNA]</scope>
    <source>
        <strain evidence="1 2">KCTC 42856</strain>
    </source>
</reference>
<evidence type="ECO:0000313" key="2">
    <source>
        <dbReference type="Proteomes" id="UP000060699"/>
    </source>
</evidence>
<dbReference type="EMBL" id="CP013729">
    <property type="protein sequence ID" value="ALV08021.1"/>
    <property type="molecule type" value="Genomic_DNA"/>
</dbReference>
<dbReference type="KEGG" id="rdp:RD2015_3565"/>
<keyword evidence="2" id="KW-1185">Reference proteome</keyword>
<organism evidence="1 2">
    <name type="scientific">Roseateles depolymerans</name>
    <dbReference type="NCBI Taxonomy" id="76731"/>
    <lineage>
        <taxon>Bacteria</taxon>
        <taxon>Pseudomonadati</taxon>
        <taxon>Pseudomonadota</taxon>
        <taxon>Betaproteobacteria</taxon>
        <taxon>Burkholderiales</taxon>
        <taxon>Sphaerotilaceae</taxon>
        <taxon>Roseateles</taxon>
    </lineage>
</organism>
<dbReference type="STRING" id="76731.RD2015_3565"/>
<dbReference type="AlphaFoldDB" id="A0A0U3E471"/>
<protein>
    <submittedName>
        <fullName evidence="1">Putative secreted protein</fullName>
    </submittedName>
</protein>
<dbReference type="Proteomes" id="UP000060699">
    <property type="component" value="Chromosome"/>
</dbReference>
<sequence length="245" mass="24863" precursor="true">MSLRLTIFATLMSATAAFAQVAAPGGPGAPAAPGARPLPPAPMPYGAAAPLPPPAPVAADSTATGTVVQFLLNPNGDADGLLLNDGTQVAFPPHVGDAVGQSVKPGDTVQVSGWRAPGVPVLRMQTLSANGRSITDQPPQPGAVPRPRAADSGLSQLSASGRIERLLYNDRGDVHGVVLSDRTIVRFPPHLAAAMPTELKTGASLKVQGWGARTAQGTSLEATAVAGSNGELRPLETGPVPRRPL</sequence>
<dbReference type="OrthoDB" id="481082at2"/>
<accession>A0A0U3E471</accession>
<evidence type="ECO:0000313" key="1">
    <source>
        <dbReference type="EMBL" id="ALV08021.1"/>
    </source>
</evidence>
<name>A0A0U3E471_9BURK</name>
<proteinExistence type="predicted"/>
<dbReference type="RefSeq" id="WP_058936050.1">
    <property type="nucleotide sequence ID" value="NZ_CP013729.1"/>
</dbReference>